<organism evidence="1">
    <name type="scientific">Anopheles sinensis</name>
    <name type="common">Mosquito</name>
    <dbReference type="NCBI Taxonomy" id="74873"/>
    <lineage>
        <taxon>Eukaryota</taxon>
        <taxon>Metazoa</taxon>
        <taxon>Ecdysozoa</taxon>
        <taxon>Arthropoda</taxon>
        <taxon>Hexapoda</taxon>
        <taxon>Insecta</taxon>
        <taxon>Pterygota</taxon>
        <taxon>Neoptera</taxon>
        <taxon>Endopterygota</taxon>
        <taxon>Diptera</taxon>
        <taxon>Nematocera</taxon>
        <taxon>Culicoidea</taxon>
        <taxon>Culicidae</taxon>
        <taxon>Anophelinae</taxon>
        <taxon>Anopheles</taxon>
    </lineage>
</organism>
<keyword evidence="3" id="KW-1185">Reference proteome</keyword>
<dbReference type="Proteomes" id="UP000030765">
    <property type="component" value="Unassembled WGS sequence"/>
</dbReference>
<evidence type="ECO:0000313" key="2">
    <source>
        <dbReference type="EnsemblMetazoa" id="ASIC002402-PA"/>
    </source>
</evidence>
<dbReference type="EMBL" id="KE524585">
    <property type="protein sequence ID" value="KFB35563.1"/>
    <property type="molecule type" value="Genomic_DNA"/>
</dbReference>
<dbReference type="VEuPathDB" id="VectorBase:ASIC002402"/>
<dbReference type="EMBL" id="ATLV01010520">
    <property type="status" value="NOT_ANNOTATED_CDS"/>
    <property type="molecule type" value="Genomic_DNA"/>
</dbReference>
<sequence length="66" mass="7256">MQLPRVRWRTIPGKITAISRAPLGRIRVNKRGYNDHPPGAAAPKFPGYSFPGVTDLSTRGTLDVKV</sequence>
<evidence type="ECO:0000313" key="3">
    <source>
        <dbReference type="Proteomes" id="UP000030765"/>
    </source>
</evidence>
<dbReference type="EnsemblMetazoa" id="ASIC002402-RA">
    <property type="protein sequence ID" value="ASIC002402-PA"/>
    <property type="gene ID" value="ASIC002402"/>
</dbReference>
<reference evidence="1 3" key="1">
    <citation type="journal article" date="2014" name="BMC Genomics">
        <title>Genome sequence of Anopheles sinensis provides insight into genetics basis of mosquito competence for malaria parasites.</title>
        <authorList>
            <person name="Zhou D."/>
            <person name="Zhang D."/>
            <person name="Ding G."/>
            <person name="Shi L."/>
            <person name="Hou Q."/>
            <person name="Ye Y."/>
            <person name="Xu Y."/>
            <person name="Zhou H."/>
            <person name="Xiong C."/>
            <person name="Li S."/>
            <person name="Yu J."/>
            <person name="Hong S."/>
            <person name="Yu X."/>
            <person name="Zou P."/>
            <person name="Chen C."/>
            <person name="Chang X."/>
            <person name="Wang W."/>
            <person name="Lv Y."/>
            <person name="Sun Y."/>
            <person name="Ma L."/>
            <person name="Shen B."/>
            <person name="Zhu C."/>
        </authorList>
    </citation>
    <scope>NUCLEOTIDE SEQUENCE [LARGE SCALE GENOMIC DNA]</scope>
</reference>
<protein>
    <submittedName>
        <fullName evidence="1 2">Uncharacterized protein</fullName>
    </submittedName>
</protein>
<accession>A0A084VC69</accession>
<dbReference type="AlphaFoldDB" id="A0A084VC69"/>
<reference evidence="2" key="2">
    <citation type="submission" date="2020-05" db="UniProtKB">
        <authorList>
            <consortium name="EnsemblMetazoa"/>
        </authorList>
    </citation>
    <scope>IDENTIFICATION</scope>
</reference>
<proteinExistence type="predicted"/>
<evidence type="ECO:0000313" key="1">
    <source>
        <dbReference type="EMBL" id="KFB35563.1"/>
    </source>
</evidence>
<gene>
    <name evidence="1" type="ORF">ZHAS_00002402</name>
</gene>
<name>A0A084VC69_ANOSI</name>